<dbReference type="EMBL" id="JACT01000007">
    <property type="protein sequence ID" value="KMS52078.1"/>
    <property type="molecule type" value="Genomic_DNA"/>
</dbReference>
<dbReference type="STRING" id="1420583.V473_21975"/>
<dbReference type="PANTHER" id="PTHR30143">
    <property type="entry name" value="ACID HYDRATASE"/>
    <property type="match status" value="1"/>
</dbReference>
<dbReference type="Pfam" id="PF01557">
    <property type="entry name" value="FAA_hydrolase"/>
    <property type="match status" value="1"/>
</dbReference>
<dbReference type="InterPro" id="IPR036663">
    <property type="entry name" value="Fumarylacetoacetase_C_sf"/>
</dbReference>
<dbReference type="InterPro" id="IPR011234">
    <property type="entry name" value="Fumarylacetoacetase-like_C"/>
</dbReference>
<evidence type="ECO:0000313" key="3">
    <source>
        <dbReference type="EMBL" id="KMS52078.1"/>
    </source>
</evidence>
<reference evidence="3 4" key="1">
    <citation type="journal article" date="2015" name="G3 (Bethesda)">
        <title>Insights into Ongoing Evolution of the Hexachlorocyclohexane Catabolic Pathway from Comparative Genomics of Ten Sphingomonadaceae Strains.</title>
        <authorList>
            <person name="Pearce S.L."/>
            <person name="Oakeshott J.G."/>
            <person name="Pandey G."/>
        </authorList>
    </citation>
    <scope>NUCLEOTIDE SEQUENCE [LARGE SCALE GENOMIC DNA]</scope>
    <source>
        <strain evidence="3 4">LL01</strain>
    </source>
</reference>
<protein>
    <submittedName>
        <fullName evidence="3">2-keto-4-pentenoate hydratase</fullName>
    </submittedName>
</protein>
<name>A0A0J7XLW1_9SPHN</name>
<dbReference type="AlphaFoldDB" id="A0A0J7XLW1"/>
<comment type="caution">
    <text evidence="3">The sequence shown here is derived from an EMBL/GenBank/DDBJ whole genome shotgun (WGS) entry which is preliminary data.</text>
</comment>
<dbReference type="PANTHER" id="PTHR30143:SF0">
    <property type="entry name" value="2-KETO-4-PENTENOATE HYDRATASE"/>
    <property type="match status" value="1"/>
</dbReference>
<dbReference type="Proteomes" id="UP000052232">
    <property type="component" value="Unassembled WGS sequence"/>
</dbReference>
<dbReference type="Gene3D" id="3.90.850.10">
    <property type="entry name" value="Fumarylacetoacetase-like, C-terminal domain"/>
    <property type="match status" value="1"/>
</dbReference>
<feature type="domain" description="Fumarylacetoacetase-like C-terminal" evidence="2">
    <location>
        <begin position="103"/>
        <end position="259"/>
    </location>
</feature>
<dbReference type="GO" id="GO:0005737">
    <property type="term" value="C:cytoplasm"/>
    <property type="evidence" value="ECO:0007669"/>
    <property type="project" value="TreeGrafter"/>
</dbReference>
<evidence type="ECO:0000313" key="4">
    <source>
        <dbReference type="Proteomes" id="UP000052232"/>
    </source>
</evidence>
<keyword evidence="1" id="KW-0456">Lyase</keyword>
<proteinExistence type="predicted"/>
<evidence type="ECO:0000256" key="1">
    <source>
        <dbReference type="ARBA" id="ARBA00023239"/>
    </source>
</evidence>
<dbReference type="SUPFAM" id="SSF56529">
    <property type="entry name" value="FAH"/>
    <property type="match status" value="1"/>
</dbReference>
<dbReference type="PATRIC" id="fig|1420583.3.peg.4206"/>
<gene>
    <name evidence="3" type="ORF">V473_21975</name>
</gene>
<dbReference type="InterPro" id="IPR050772">
    <property type="entry name" value="Hydratase-Decarb/MhpD_sf"/>
</dbReference>
<evidence type="ECO:0000259" key="2">
    <source>
        <dbReference type="Pfam" id="PF01557"/>
    </source>
</evidence>
<dbReference type="GO" id="GO:0008684">
    <property type="term" value="F:2-oxopent-4-enoate hydratase activity"/>
    <property type="evidence" value="ECO:0007669"/>
    <property type="project" value="TreeGrafter"/>
</dbReference>
<keyword evidence="4" id="KW-1185">Reference proteome</keyword>
<organism evidence="3 4">
    <name type="scientific">Sphingobium cupriresistens LL01</name>
    <dbReference type="NCBI Taxonomy" id="1420583"/>
    <lineage>
        <taxon>Bacteria</taxon>
        <taxon>Pseudomonadati</taxon>
        <taxon>Pseudomonadota</taxon>
        <taxon>Alphaproteobacteria</taxon>
        <taxon>Sphingomonadales</taxon>
        <taxon>Sphingomonadaceae</taxon>
        <taxon>Sphingobium</taxon>
    </lineage>
</organism>
<sequence length="268" mass="27984">MRPDMVAVEIAASFVAARRRGHGLAKFPGLFPLGLEDAYAIQLAAIELWPDAIAGWKVGRLSPALADRFGKDRFVGPVFAGGVIRLDKSEEADFPVFVGGSAAFEAEYVMVLDKDQPSLQTGVDIDQARRLVGEVRIGVEVAGSPLAIMPHLDALASIADLGNNNGQIVGPAVPLDLLSDPRAMTCATSIDGVLIRSATAADLPGGPLTALAFALDQCARLGFPLKAGQFVSTGAVTGMHWVRAGQHCVADFGRFGKVACLAVPVGRA</sequence>
<accession>A0A0J7XLW1</accession>